<dbReference type="InterPro" id="IPR051350">
    <property type="entry name" value="WD_repeat-ST_regulator"/>
</dbReference>
<name>A0A3R7ITV8_9STRA</name>
<dbReference type="PROSITE" id="PS50082">
    <property type="entry name" value="WD_REPEATS_2"/>
    <property type="match status" value="1"/>
</dbReference>
<feature type="repeat" description="WD" evidence="3">
    <location>
        <begin position="158"/>
        <end position="192"/>
    </location>
</feature>
<dbReference type="PANTHER" id="PTHR22838">
    <property type="entry name" value="WD REPEAT PROTEIN 26-RELATED"/>
    <property type="match status" value="1"/>
</dbReference>
<dbReference type="EMBL" id="MBAD02002057">
    <property type="protein sequence ID" value="RLN50155.1"/>
    <property type="molecule type" value="Genomic_DNA"/>
</dbReference>
<dbReference type="AlphaFoldDB" id="A0A3R7ITV8"/>
<reference evidence="4 5" key="1">
    <citation type="submission" date="2018-07" db="EMBL/GenBank/DDBJ databases">
        <title>Genome sequencing of oomycete isolates from Chile give support for New Zealand origin for Phytophthora kernoviae and make available the first Nothophytophthora sp. genome.</title>
        <authorList>
            <person name="Studholme D.J."/>
            <person name="Sanfuentes E."/>
            <person name="Panda P."/>
            <person name="Hill R."/>
            <person name="Sambles C."/>
            <person name="Grant M."/>
            <person name="Williams N.M."/>
            <person name="Mcdougal R.L."/>
        </authorList>
    </citation>
    <scope>NUCLEOTIDE SEQUENCE [LARGE SCALE GENOMIC DNA]</scope>
    <source>
        <strain evidence="4">Chile7</strain>
    </source>
</reference>
<evidence type="ECO:0000313" key="5">
    <source>
        <dbReference type="Proteomes" id="UP000284657"/>
    </source>
</evidence>
<dbReference type="SUPFAM" id="SSF50978">
    <property type="entry name" value="WD40 repeat-like"/>
    <property type="match status" value="1"/>
</dbReference>
<comment type="caution">
    <text evidence="4">The sequence shown here is derived from an EMBL/GenBank/DDBJ whole genome shotgun (WGS) entry which is preliminary data.</text>
</comment>
<dbReference type="InterPro" id="IPR015943">
    <property type="entry name" value="WD40/YVTN_repeat-like_dom_sf"/>
</dbReference>
<dbReference type="PROSITE" id="PS50294">
    <property type="entry name" value="WD_REPEATS_REGION"/>
    <property type="match status" value="1"/>
</dbReference>
<dbReference type="Pfam" id="PF00400">
    <property type="entry name" value="WD40"/>
    <property type="match status" value="1"/>
</dbReference>
<dbReference type="SMART" id="SM00320">
    <property type="entry name" value="WD40"/>
    <property type="match status" value="1"/>
</dbReference>
<dbReference type="Proteomes" id="UP000284657">
    <property type="component" value="Unassembled WGS sequence"/>
</dbReference>
<evidence type="ECO:0000256" key="1">
    <source>
        <dbReference type="ARBA" id="ARBA00022574"/>
    </source>
</evidence>
<dbReference type="InterPro" id="IPR036322">
    <property type="entry name" value="WD40_repeat_dom_sf"/>
</dbReference>
<dbReference type="PANTHER" id="PTHR22838:SF0">
    <property type="entry name" value="WD REPEAT-CONTAINING PROTEIN 26"/>
    <property type="match status" value="1"/>
</dbReference>
<sequence>MKRFQTLVNAQEWDSALELVTQKDGDWKLQMKSIQATREAGLLLLQRKYIELLLKREVKGALKTFQEEILPVYNPSEKEVKQLAELLLCQDVEEMKERAQMPWQDEQLRARIEGLVSPEEIIPEGALRRLVQDGPEMNLQAPQPMLTGQVTGECMEVLEKHTGDVWELAFSPDGKILASASSDGSVVLWELEFDTDPHYSNPSTEVRVATTTATSVLV</sequence>
<protein>
    <submittedName>
        <fullName evidence="4">Uncharacterized protein</fullName>
    </submittedName>
</protein>
<proteinExistence type="predicted"/>
<keyword evidence="1 3" id="KW-0853">WD repeat</keyword>
<gene>
    <name evidence="4" type="ORF">BBJ29_005268</name>
</gene>
<dbReference type="Gene3D" id="2.130.10.10">
    <property type="entry name" value="YVTN repeat-like/Quinoprotein amine dehydrogenase"/>
    <property type="match status" value="1"/>
</dbReference>
<organism evidence="4 5">
    <name type="scientific">Phytophthora kernoviae</name>
    <dbReference type="NCBI Taxonomy" id="325452"/>
    <lineage>
        <taxon>Eukaryota</taxon>
        <taxon>Sar</taxon>
        <taxon>Stramenopiles</taxon>
        <taxon>Oomycota</taxon>
        <taxon>Peronosporomycetes</taxon>
        <taxon>Peronosporales</taxon>
        <taxon>Peronosporaceae</taxon>
        <taxon>Phytophthora</taxon>
    </lineage>
</organism>
<evidence type="ECO:0000256" key="2">
    <source>
        <dbReference type="ARBA" id="ARBA00022737"/>
    </source>
</evidence>
<keyword evidence="2" id="KW-0677">Repeat</keyword>
<evidence type="ECO:0000256" key="3">
    <source>
        <dbReference type="PROSITE-ProRule" id="PRU00221"/>
    </source>
</evidence>
<accession>A0A3R7ITV8</accession>
<evidence type="ECO:0000313" key="4">
    <source>
        <dbReference type="EMBL" id="RLN50155.1"/>
    </source>
</evidence>
<dbReference type="InterPro" id="IPR001680">
    <property type="entry name" value="WD40_rpt"/>
</dbReference>
<dbReference type="InterPro" id="IPR019775">
    <property type="entry name" value="WD40_repeat_CS"/>
</dbReference>
<dbReference type="PROSITE" id="PS00678">
    <property type="entry name" value="WD_REPEATS_1"/>
    <property type="match status" value="1"/>
</dbReference>